<dbReference type="EMBL" id="LCYC01000058">
    <property type="protein sequence ID" value="KWV72112.1"/>
    <property type="molecule type" value="Genomic_DNA"/>
</dbReference>
<protein>
    <recommendedName>
        <fullName evidence="4">Type III secretion protein</fullName>
    </recommendedName>
</protein>
<gene>
    <name evidence="2" type="ORF">PFL603g_04653</name>
</gene>
<proteinExistence type="predicted"/>
<reference evidence="2 3" key="1">
    <citation type="submission" date="2015-05" db="EMBL/GenBank/DDBJ databases">
        <title>A genomic and transcriptomic approach to investigate the blue pigment phenotype in Pseudomonas fluorescens.</title>
        <authorList>
            <person name="Andreani N.A."/>
            <person name="Cardazzo B."/>
        </authorList>
    </citation>
    <scope>NUCLEOTIDE SEQUENCE [LARGE SCALE GENOMIC DNA]</scope>
    <source>
        <strain evidence="2 3">Ps_40</strain>
    </source>
</reference>
<comment type="caution">
    <text evidence="2">The sequence shown here is derived from an EMBL/GenBank/DDBJ whole genome shotgun (WGS) entry which is preliminary data.</text>
</comment>
<feature type="region of interest" description="Disordered" evidence="1">
    <location>
        <begin position="68"/>
        <end position="87"/>
    </location>
</feature>
<dbReference type="Proteomes" id="UP000063434">
    <property type="component" value="Unassembled WGS sequence"/>
</dbReference>
<dbReference type="RefSeq" id="WP_056790207.1">
    <property type="nucleotide sequence ID" value="NZ_LCYC01000058.1"/>
</dbReference>
<evidence type="ECO:0000313" key="2">
    <source>
        <dbReference type="EMBL" id="KWV72112.1"/>
    </source>
</evidence>
<dbReference type="PATRIC" id="fig|294.195.peg.4975"/>
<evidence type="ECO:0000256" key="1">
    <source>
        <dbReference type="SAM" id="MobiDB-lite"/>
    </source>
</evidence>
<evidence type="ECO:0000313" key="3">
    <source>
        <dbReference type="Proteomes" id="UP000063434"/>
    </source>
</evidence>
<dbReference type="AlphaFoldDB" id="A0A109KMW7"/>
<sequence>MLLQALGNFYSGIGMMLGGGQMGGACAKHSHNDSVGRRELSDALKSFKYDFPQPSSNITINNSVANANNNANNNVSNNANTNTQIGR</sequence>
<evidence type="ECO:0008006" key="4">
    <source>
        <dbReference type="Google" id="ProtNLM"/>
    </source>
</evidence>
<name>A0A109KMW7_PSEFL</name>
<accession>A0A109KMW7</accession>
<organism evidence="2 3">
    <name type="scientific">Pseudomonas fluorescens</name>
    <dbReference type="NCBI Taxonomy" id="294"/>
    <lineage>
        <taxon>Bacteria</taxon>
        <taxon>Pseudomonadati</taxon>
        <taxon>Pseudomonadota</taxon>
        <taxon>Gammaproteobacteria</taxon>
        <taxon>Pseudomonadales</taxon>
        <taxon>Pseudomonadaceae</taxon>
        <taxon>Pseudomonas</taxon>
    </lineage>
</organism>